<dbReference type="SUPFAM" id="SSF52540">
    <property type="entry name" value="P-loop containing nucleoside triphosphate hydrolases"/>
    <property type="match status" value="2"/>
</dbReference>
<dbReference type="Gene3D" id="3.40.50.300">
    <property type="entry name" value="P-loop containing nucleotide triphosphate hydrolases"/>
    <property type="match status" value="2"/>
</dbReference>
<evidence type="ECO:0000256" key="1">
    <source>
        <dbReference type="ARBA" id="ARBA00022741"/>
    </source>
</evidence>
<evidence type="ECO:0000256" key="4">
    <source>
        <dbReference type="ARBA" id="ARBA00022840"/>
    </source>
</evidence>
<dbReference type="PANTHER" id="PTHR11274:SF0">
    <property type="entry name" value="GENERAL TRANSCRIPTION AND DNA REPAIR FACTOR IIH HELICASE SUBUNIT XPB"/>
    <property type="match status" value="1"/>
</dbReference>
<organism evidence="6">
    <name type="scientific">viral metagenome</name>
    <dbReference type="NCBI Taxonomy" id="1070528"/>
    <lineage>
        <taxon>unclassified sequences</taxon>
        <taxon>metagenomes</taxon>
        <taxon>organismal metagenomes</taxon>
    </lineage>
</organism>
<dbReference type="GO" id="GO:0000112">
    <property type="term" value="C:nucleotide-excision repair factor 3 complex"/>
    <property type="evidence" value="ECO:0007669"/>
    <property type="project" value="TreeGrafter"/>
</dbReference>
<keyword evidence="4" id="KW-0067">ATP-binding</keyword>
<feature type="domain" description="Helicase ATP-binding" evidence="5">
    <location>
        <begin position="84"/>
        <end position="230"/>
    </location>
</feature>
<dbReference type="InterPro" id="IPR027417">
    <property type="entry name" value="P-loop_NTPase"/>
</dbReference>
<dbReference type="GO" id="GO:0003677">
    <property type="term" value="F:DNA binding"/>
    <property type="evidence" value="ECO:0007669"/>
    <property type="project" value="InterPro"/>
</dbReference>
<dbReference type="GO" id="GO:0043138">
    <property type="term" value="F:3'-5' DNA helicase activity"/>
    <property type="evidence" value="ECO:0007669"/>
    <property type="project" value="TreeGrafter"/>
</dbReference>
<proteinExistence type="predicted"/>
<dbReference type="InterPro" id="IPR014001">
    <property type="entry name" value="Helicase_ATP-bd"/>
</dbReference>
<accession>A0A6C0LXR8</accession>
<keyword evidence="3" id="KW-0347">Helicase</keyword>
<dbReference type="AlphaFoldDB" id="A0A6C0LXR8"/>
<dbReference type="GO" id="GO:0097550">
    <property type="term" value="C:transcription preinitiation complex"/>
    <property type="evidence" value="ECO:0007669"/>
    <property type="project" value="TreeGrafter"/>
</dbReference>
<evidence type="ECO:0000256" key="3">
    <source>
        <dbReference type="ARBA" id="ARBA00022806"/>
    </source>
</evidence>
<dbReference type="SMART" id="SM00487">
    <property type="entry name" value="DEXDc"/>
    <property type="match status" value="1"/>
</dbReference>
<reference evidence="6" key="1">
    <citation type="journal article" date="2020" name="Nature">
        <title>Giant virus diversity and host interactions through global metagenomics.</title>
        <authorList>
            <person name="Schulz F."/>
            <person name="Roux S."/>
            <person name="Paez-Espino D."/>
            <person name="Jungbluth S."/>
            <person name="Walsh D.A."/>
            <person name="Denef V.J."/>
            <person name="McMahon K.D."/>
            <person name="Konstantinidis K.T."/>
            <person name="Eloe-Fadrosh E.A."/>
            <person name="Kyrpides N.C."/>
            <person name="Woyke T."/>
        </authorList>
    </citation>
    <scope>NUCLEOTIDE SEQUENCE</scope>
    <source>
        <strain evidence="6">GVMAG-S-1016704-142</strain>
    </source>
</reference>
<dbReference type="EMBL" id="MN740566">
    <property type="protein sequence ID" value="QHU34042.1"/>
    <property type="molecule type" value="Genomic_DNA"/>
</dbReference>
<dbReference type="InterPro" id="IPR006935">
    <property type="entry name" value="Helicase/UvrB_N"/>
</dbReference>
<evidence type="ECO:0000256" key="2">
    <source>
        <dbReference type="ARBA" id="ARBA00022801"/>
    </source>
</evidence>
<sequence>MSDDQKTYITDELKVKMEDKYSFGPIMYFYPYDLEGDGTIKLPFNYGNKRLKLKRRKRSDFTQIECAFDGELRNEQQIVKIEATNALNKHGSVILSMYCGFGKTITSINLACSIRMKTLIIVNKVVLMQQWLTSINQFASGSSVQKILPKTKIKDCDFYIINAINVSKIPPEHLRDIGTVIVDEAHLIMAETISKSLHGVQPRYLIGLTATPYRPDGLDSLLGFYFGDVKIIRELYREHTVYKVETGFEPIVELTQQGKVNWNSVLDSQSKDPERNELIIRIIREHPERNFLVLVKRVEQGHLIEKILNEYGENVTSLLGSNQTYDSTSRILIGTCSKVGTGFDHPKLDTLLLAADVQEYFIQYLGRCMRTLDTKPVIFDLVDNYSLLTKHYTVRKKIYEKHGGIIKKVKY</sequence>
<dbReference type="GO" id="GO:0005524">
    <property type="term" value="F:ATP binding"/>
    <property type="evidence" value="ECO:0007669"/>
    <property type="project" value="UniProtKB-KW"/>
</dbReference>
<evidence type="ECO:0000313" key="6">
    <source>
        <dbReference type="EMBL" id="QHU34042.1"/>
    </source>
</evidence>
<dbReference type="GO" id="GO:0016787">
    <property type="term" value="F:hydrolase activity"/>
    <property type="evidence" value="ECO:0007669"/>
    <property type="project" value="UniProtKB-KW"/>
</dbReference>
<dbReference type="PROSITE" id="PS51192">
    <property type="entry name" value="HELICASE_ATP_BIND_1"/>
    <property type="match status" value="1"/>
</dbReference>
<dbReference type="Pfam" id="PF04851">
    <property type="entry name" value="ResIII"/>
    <property type="match status" value="1"/>
</dbReference>
<keyword evidence="2" id="KW-0378">Hydrolase</keyword>
<dbReference type="GO" id="GO:0005675">
    <property type="term" value="C:transcription factor TFIIH holo complex"/>
    <property type="evidence" value="ECO:0007669"/>
    <property type="project" value="TreeGrafter"/>
</dbReference>
<name>A0A6C0LXR8_9ZZZZ</name>
<dbReference type="InterPro" id="IPR050615">
    <property type="entry name" value="ATP-dep_DNA_Helicase"/>
</dbReference>
<evidence type="ECO:0000259" key="5">
    <source>
        <dbReference type="PROSITE" id="PS51192"/>
    </source>
</evidence>
<protein>
    <recommendedName>
        <fullName evidence="5">Helicase ATP-binding domain-containing protein</fullName>
    </recommendedName>
</protein>
<keyword evidence="1" id="KW-0547">Nucleotide-binding</keyword>
<dbReference type="PANTHER" id="PTHR11274">
    <property type="entry name" value="RAD25/XP-B DNA REPAIR HELICASE"/>
    <property type="match status" value="1"/>
</dbReference>
<dbReference type="GO" id="GO:0006367">
    <property type="term" value="P:transcription initiation at RNA polymerase II promoter"/>
    <property type="evidence" value="ECO:0007669"/>
    <property type="project" value="TreeGrafter"/>
</dbReference>